<proteinExistence type="predicted"/>
<name>A0A445FD31_GLYSO</name>
<accession>A0A445FD31</accession>
<evidence type="ECO:0000259" key="2">
    <source>
        <dbReference type="Pfam" id="PF14214"/>
    </source>
</evidence>
<dbReference type="Proteomes" id="UP000289340">
    <property type="component" value="Chromosome 19"/>
</dbReference>
<evidence type="ECO:0000313" key="3">
    <source>
        <dbReference type="EMBL" id="RZB46723.1"/>
    </source>
</evidence>
<dbReference type="PANTHER" id="PTHR45786:SF66">
    <property type="entry name" value="HOOK MOTIF PROTEIN, PUTATIVE-RELATED"/>
    <property type="match status" value="1"/>
</dbReference>
<evidence type="ECO:0000256" key="1">
    <source>
        <dbReference type="SAM" id="MobiDB-lite"/>
    </source>
</evidence>
<sequence>MDNHQHANHNDPTQAKMNRKRIRQHKVDDQPRHIVHAHVTVCSQHTKNHWYSDLGDQLMQCSHYNANMWYDERISKRVSTTNPRFNLCCGGGKVELPFKNYQQNIRTYNMMFAFTSAGIKFKKSINHSRGPPTIRIQGQPCHRIGSMLPMTCTKCDYMMWQWGVDCITIPGKEPKFSQLYNFDTKNEVQNRINVVSPHNQIQAHIVSQLIEMLDEYNVHAKTFRMARDRLEDGQVDNVRLKLIANREKDGRAYNVPTVPEVATLIVGDFDANLKRDIIIETRHGQLQMIHELHSSYLALQYPLLFPYGEDGYRLDILHSSAPGYTMVESERLSYIRNNQEKLQVDKFCSLQHSLDDGSTKGLNKGKRVILPSTFVGSPRYMDQLYFDGMAICSPVGFPNLFITLTCNPNFPEIHRLLNPLNLKATNRPDIIFRVFKLKYEQMLMDLTKNRMLGKVIAC</sequence>
<dbReference type="PANTHER" id="PTHR45786">
    <property type="entry name" value="DNA BINDING PROTEIN-LIKE"/>
    <property type="match status" value="1"/>
</dbReference>
<feature type="region of interest" description="Disordered" evidence="1">
    <location>
        <begin position="1"/>
        <end position="23"/>
    </location>
</feature>
<evidence type="ECO:0000313" key="4">
    <source>
        <dbReference type="Proteomes" id="UP000289340"/>
    </source>
</evidence>
<dbReference type="Pfam" id="PF14214">
    <property type="entry name" value="Helitron_like_N"/>
    <property type="match status" value="1"/>
</dbReference>
<dbReference type="AlphaFoldDB" id="A0A445FD31"/>
<dbReference type="EMBL" id="QZWG01000019">
    <property type="protein sequence ID" value="RZB46723.1"/>
    <property type="molecule type" value="Genomic_DNA"/>
</dbReference>
<dbReference type="InterPro" id="IPR025476">
    <property type="entry name" value="Helitron_helicase-like"/>
</dbReference>
<feature type="domain" description="Helitron helicase-like" evidence="2">
    <location>
        <begin position="324"/>
        <end position="457"/>
    </location>
</feature>
<reference evidence="3 4" key="1">
    <citation type="submission" date="2018-09" db="EMBL/GenBank/DDBJ databases">
        <title>A high-quality reference genome of wild soybean provides a powerful tool to mine soybean genomes.</title>
        <authorList>
            <person name="Xie M."/>
            <person name="Chung C.Y.L."/>
            <person name="Li M.-W."/>
            <person name="Wong F.-L."/>
            <person name="Chan T.-F."/>
            <person name="Lam H.-M."/>
        </authorList>
    </citation>
    <scope>NUCLEOTIDE SEQUENCE [LARGE SCALE GENOMIC DNA]</scope>
    <source>
        <strain evidence="4">cv. W05</strain>
        <tissue evidence="3">Hypocotyl of etiolated seedlings</tissue>
    </source>
</reference>
<comment type="caution">
    <text evidence="3">The sequence shown here is derived from an EMBL/GenBank/DDBJ whole genome shotgun (WGS) entry which is preliminary data.</text>
</comment>
<organism evidence="3 4">
    <name type="scientific">Glycine soja</name>
    <name type="common">Wild soybean</name>
    <dbReference type="NCBI Taxonomy" id="3848"/>
    <lineage>
        <taxon>Eukaryota</taxon>
        <taxon>Viridiplantae</taxon>
        <taxon>Streptophyta</taxon>
        <taxon>Embryophyta</taxon>
        <taxon>Tracheophyta</taxon>
        <taxon>Spermatophyta</taxon>
        <taxon>Magnoliopsida</taxon>
        <taxon>eudicotyledons</taxon>
        <taxon>Gunneridae</taxon>
        <taxon>Pentapetalae</taxon>
        <taxon>rosids</taxon>
        <taxon>fabids</taxon>
        <taxon>Fabales</taxon>
        <taxon>Fabaceae</taxon>
        <taxon>Papilionoideae</taxon>
        <taxon>50 kb inversion clade</taxon>
        <taxon>NPAAA clade</taxon>
        <taxon>indigoferoid/millettioid clade</taxon>
        <taxon>Phaseoleae</taxon>
        <taxon>Glycine</taxon>
        <taxon>Glycine subgen. Soja</taxon>
    </lineage>
</organism>
<feature type="non-terminal residue" evidence="3">
    <location>
        <position position="458"/>
    </location>
</feature>
<protein>
    <recommendedName>
        <fullName evidence="2">Helitron helicase-like domain-containing protein</fullName>
    </recommendedName>
</protein>
<gene>
    <name evidence="3" type="ORF">D0Y65_050676</name>
</gene>
<keyword evidence="4" id="KW-1185">Reference proteome</keyword>